<keyword evidence="1" id="KW-0812">Transmembrane</keyword>
<dbReference type="Proteomes" id="UP001642487">
    <property type="component" value="Chromosome 8"/>
</dbReference>
<feature type="transmembrane region" description="Helical" evidence="1">
    <location>
        <begin position="12"/>
        <end position="34"/>
    </location>
</feature>
<protein>
    <submittedName>
        <fullName evidence="2">Uncharacterized protein</fullName>
    </submittedName>
</protein>
<evidence type="ECO:0000256" key="1">
    <source>
        <dbReference type="SAM" id="Phobius"/>
    </source>
</evidence>
<dbReference type="EMBL" id="OZ021742">
    <property type="protein sequence ID" value="CAK9327667.1"/>
    <property type="molecule type" value="Genomic_DNA"/>
</dbReference>
<keyword evidence="1" id="KW-1133">Transmembrane helix</keyword>
<keyword evidence="1" id="KW-0472">Membrane</keyword>
<gene>
    <name evidence="2" type="ORF">CITCOLO1_LOCUS20053</name>
</gene>
<evidence type="ECO:0000313" key="2">
    <source>
        <dbReference type="EMBL" id="CAK9327667.1"/>
    </source>
</evidence>
<evidence type="ECO:0000313" key="3">
    <source>
        <dbReference type="Proteomes" id="UP001642487"/>
    </source>
</evidence>
<keyword evidence="3" id="KW-1185">Reference proteome</keyword>
<proteinExistence type="predicted"/>
<name>A0ABP0ZAK9_9ROSI</name>
<reference evidence="2 3" key="1">
    <citation type="submission" date="2024-03" db="EMBL/GenBank/DDBJ databases">
        <authorList>
            <person name="Gkanogiannis A."/>
            <person name="Becerra Lopez-Lavalle L."/>
        </authorList>
    </citation>
    <scope>NUCLEOTIDE SEQUENCE [LARGE SCALE GENOMIC DNA]</scope>
</reference>
<sequence length="87" mass="9437">MAFISACRGPANLFTCVGISVGVMQIFKFVLALFEHCDALGQGHILPPSVVLAPPEHPGASQLVQAHFFLKFWVVALNSLIHSRAEH</sequence>
<accession>A0ABP0ZAK9</accession>
<organism evidence="2 3">
    <name type="scientific">Citrullus colocynthis</name>
    <name type="common">colocynth</name>
    <dbReference type="NCBI Taxonomy" id="252529"/>
    <lineage>
        <taxon>Eukaryota</taxon>
        <taxon>Viridiplantae</taxon>
        <taxon>Streptophyta</taxon>
        <taxon>Embryophyta</taxon>
        <taxon>Tracheophyta</taxon>
        <taxon>Spermatophyta</taxon>
        <taxon>Magnoliopsida</taxon>
        <taxon>eudicotyledons</taxon>
        <taxon>Gunneridae</taxon>
        <taxon>Pentapetalae</taxon>
        <taxon>rosids</taxon>
        <taxon>fabids</taxon>
        <taxon>Cucurbitales</taxon>
        <taxon>Cucurbitaceae</taxon>
        <taxon>Benincaseae</taxon>
        <taxon>Citrullus</taxon>
    </lineage>
</organism>